<feature type="region of interest" description="Disordered" evidence="1">
    <location>
        <begin position="132"/>
        <end position="176"/>
    </location>
</feature>
<name>A0A4Q9DRL7_9BACL</name>
<dbReference type="OrthoDB" id="9797543at2"/>
<evidence type="ECO:0000256" key="1">
    <source>
        <dbReference type="SAM" id="MobiDB-lite"/>
    </source>
</evidence>
<gene>
    <name evidence="4" type="ORF">EYB31_16790</name>
</gene>
<proteinExistence type="predicted"/>
<keyword evidence="2" id="KW-0812">Transmembrane</keyword>
<keyword evidence="2" id="KW-1133">Transmembrane helix</keyword>
<dbReference type="GO" id="GO:0003677">
    <property type="term" value="F:DNA binding"/>
    <property type="evidence" value="ECO:0007669"/>
    <property type="project" value="InterPro"/>
</dbReference>
<dbReference type="SMART" id="SM00530">
    <property type="entry name" value="HTH_XRE"/>
    <property type="match status" value="1"/>
</dbReference>
<reference evidence="4 5" key="1">
    <citation type="submission" date="2019-02" db="EMBL/GenBank/DDBJ databases">
        <title>Paenibacillus sp. nov., isolated from surface-sterilized tissue of Thalictrum simplex L.</title>
        <authorList>
            <person name="Tuo L."/>
        </authorList>
    </citation>
    <scope>NUCLEOTIDE SEQUENCE [LARGE SCALE GENOMIC DNA]</scope>
    <source>
        <strain evidence="4 5">N2SHLJ1</strain>
    </source>
</reference>
<dbReference type="RefSeq" id="WP_131014530.1">
    <property type="nucleotide sequence ID" value="NZ_SIRE01000011.1"/>
</dbReference>
<dbReference type="SUPFAM" id="SSF47413">
    <property type="entry name" value="lambda repressor-like DNA-binding domains"/>
    <property type="match status" value="1"/>
</dbReference>
<dbReference type="InterPro" id="IPR050400">
    <property type="entry name" value="Bact_Cytoskel_RodZ"/>
</dbReference>
<dbReference type="InterPro" id="IPR001387">
    <property type="entry name" value="Cro/C1-type_HTH"/>
</dbReference>
<accession>A0A4Q9DRL7</accession>
<feature type="transmembrane region" description="Helical" evidence="2">
    <location>
        <begin position="104"/>
        <end position="125"/>
    </location>
</feature>
<dbReference type="Proteomes" id="UP000293142">
    <property type="component" value="Unassembled WGS sequence"/>
</dbReference>
<dbReference type="InterPro" id="IPR010982">
    <property type="entry name" value="Lambda_DNA-bd_dom_sf"/>
</dbReference>
<dbReference type="Pfam" id="PF13464">
    <property type="entry name" value="RodZ_C"/>
    <property type="match status" value="1"/>
</dbReference>
<dbReference type="Pfam" id="PF13413">
    <property type="entry name" value="HTH_25"/>
    <property type="match status" value="1"/>
</dbReference>
<evidence type="ECO:0000313" key="5">
    <source>
        <dbReference type="Proteomes" id="UP000293142"/>
    </source>
</evidence>
<evidence type="ECO:0000259" key="3">
    <source>
        <dbReference type="SMART" id="SM00530"/>
    </source>
</evidence>
<dbReference type="EMBL" id="SIRE01000011">
    <property type="protein sequence ID" value="TBL77797.1"/>
    <property type="molecule type" value="Genomic_DNA"/>
</dbReference>
<dbReference type="PANTHER" id="PTHR34475">
    <property type="match status" value="1"/>
</dbReference>
<organism evidence="4 5">
    <name type="scientific">Paenibacillus thalictri</name>
    <dbReference type="NCBI Taxonomy" id="2527873"/>
    <lineage>
        <taxon>Bacteria</taxon>
        <taxon>Bacillati</taxon>
        <taxon>Bacillota</taxon>
        <taxon>Bacilli</taxon>
        <taxon>Bacillales</taxon>
        <taxon>Paenibacillaceae</taxon>
        <taxon>Paenibacillus</taxon>
    </lineage>
</organism>
<dbReference type="Gene3D" id="1.10.260.40">
    <property type="entry name" value="lambda repressor-like DNA-binding domains"/>
    <property type="match status" value="1"/>
</dbReference>
<evidence type="ECO:0000256" key="2">
    <source>
        <dbReference type="SAM" id="Phobius"/>
    </source>
</evidence>
<dbReference type="InterPro" id="IPR025194">
    <property type="entry name" value="RodZ-like_C"/>
</dbReference>
<keyword evidence="5" id="KW-1185">Reference proteome</keyword>
<protein>
    <submittedName>
        <fullName evidence="4">Helix-turn-helix domain-containing protein</fullName>
    </submittedName>
</protein>
<dbReference type="AlphaFoldDB" id="A0A4Q9DRL7"/>
<evidence type="ECO:0000313" key="4">
    <source>
        <dbReference type="EMBL" id="TBL77797.1"/>
    </source>
</evidence>
<sequence>MSDLGVLLRKARLEQKISLDDLQEITKIRKTYLEAIEEGNYKVLPGNFYVRAFIKSYAEAVGLDPNEVLLHYHNVIPASAPDANIETMPKPRVSSRNTERFSKWASNILMISFVILILGIIYYYANSSYESNSKGQPGNGGQRVTDKLAPPAPSPSAAGSSTALTDPKPAQVPIPAPVTKPEVKFVNSDRGVDYYAVTHSGKITIELNVKGDECWVEVDTVTDKKTLLEQGIYKNGSTKTWEVSNSAFVIVGKPNAIEMKVNGTPVQMGDTPNPKRFQLDLIKS</sequence>
<comment type="caution">
    <text evidence="4">The sequence shown here is derived from an EMBL/GenBank/DDBJ whole genome shotgun (WGS) entry which is preliminary data.</text>
</comment>
<keyword evidence="2" id="KW-0472">Membrane</keyword>
<dbReference type="PANTHER" id="PTHR34475:SF1">
    <property type="entry name" value="CYTOSKELETON PROTEIN RODZ"/>
    <property type="match status" value="1"/>
</dbReference>
<feature type="domain" description="HTH cro/C1-type" evidence="3">
    <location>
        <begin position="7"/>
        <end position="68"/>
    </location>
</feature>